<evidence type="ECO:0000313" key="1">
    <source>
        <dbReference type="EMBL" id="SLN46841.1"/>
    </source>
</evidence>
<name>A0A1Y5SRL7_9PROT</name>
<dbReference type="SUPFAM" id="SSF54637">
    <property type="entry name" value="Thioesterase/thiol ester dehydrase-isomerase"/>
    <property type="match status" value="2"/>
</dbReference>
<dbReference type="EMBL" id="FWFR01000001">
    <property type="protein sequence ID" value="SLN46841.1"/>
    <property type="molecule type" value="Genomic_DNA"/>
</dbReference>
<dbReference type="RefSeq" id="WP_139839607.1">
    <property type="nucleotide sequence ID" value="NZ_FWFR01000001.1"/>
</dbReference>
<protein>
    <submittedName>
        <fullName evidence="1">Uncharacterized protein</fullName>
    </submittedName>
</protein>
<sequence length="271" mass="29118">MTAARPVGRWAPVSLVAFNTATESENRIHDDSVARKFGFRGGLVPGVDVHAYMTQLPVAAWGLEWLRRGTIFARFREPVYDGETVTVSGSAVGDETVELSVESTGRVCATGRAILPDGVGVAPVIADYPEAPLPADPPPASEASLPAGAILGSLSEIFRAAEAPAYLDAVRDAQPLYRREGVAHPGFLIRRANDILKLNVRLGPWIHVESEVRHFGLVRDGEAILTRGRVVGTFERKGHRFVTLDVALFSDGGRPLIAARHTAIYAPRGVA</sequence>
<organism evidence="1 2">
    <name type="scientific">Oceanibacterium hippocampi</name>
    <dbReference type="NCBI Taxonomy" id="745714"/>
    <lineage>
        <taxon>Bacteria</taxon>
        <taxon>Pseudomonadati</taxon>
        <taxon>Pseudomonadota</taxon>
        <taxon>Alphaproteobacteria</taxon>
        <taxon>Sneathiellales</taxon>
        <taxon>Sneathiellaceae</taxon>
        <taxon>Oceanibacterium</taxon>
    </lineage>
</organism>
<gene>
    <name evidence="1" type="ORF">OCH7691_02009</name>
</gene>
<proteinExistence type="predicted"/>
<evidence type="ECO:0000313" key="2">
    <source>
        <dbReference type="Proteomes" id="UP000193200"/>
    </source>
</evidence>
<dbReference type="AlphaFoldDB" id="A0A1Y5SRL7"/>
<keyword evidence="2" id="KW-1185">Reference proteome</keyword>
<dbReference type="OrthoDB" id="5174360at2"/>
<dbReference type="InterPro" id="IPR029069">
    <property type="entry name" value="HotDog_dom_sf"/>
</dbReference>
<dbReference type="Proteomes" id="UP000193200">
    <property type="component" value="Unassembled WGS sequence"/>
</dbReference>
<reference evidence="1 2" key="1">
    <citation type="submission" date="2017-03" db="EMBL/GenBank/DDBJ databases">
        <authorList>
            <person name="Afonso C.L."/>
            <person name="Miller P.J."/>
            <person name="Scott M.A."/>
            <person name="Spackman E."/>
            <person name="Goraichik I."/>
            <person name="Dimitrov K.M."/>
            <person name="Suarez D.L."/>
            <person name="Swayne D.E."/>
        </authorList>
    </citation>
    <scope>NUCLEOTIDE SEQUENCE [LARGE SCALE GENOMIC DNA]</scope>
    <source>
        <strain evidence="1 2">CECT 7691</strain>
    </source>
</reference>
<dbReference type="Gene3D" id="3.10.129.10">
    <property type="entry name" value="Hotdog Thioesterase"/>
    <property type="match status" value="2"/>
</dbReference>
<accession>A0A1Y5SRL7</accession>
<dbReference type="InParanoid" id="A0A1Y5SRL7"/>